<evidence type="ECO:0000313" key="2">
    <source>
        <dbReference type="Proteomes" id="UP000006034"/>
    </source>
</evidence>
<comment type="caution">
    <text evidence="1">The sequence shown here is derived from an EMBL/GenBank/DDBJ whole genome shotgun (WGS) entry which is preliminary data.</text>
</comment>
<dbReference type="RefSeq" id="WP_005027925.1">
    <property type="nucleotide sequence ID" value="NZ_KE150238.1"/>
</dbReference>
<evidence type="ECO:0000313" key="1">
    <source>
        <dbReference type="EMBL" id="EFV44061.1"/>
    </source>
</evidence>
<organism evidence="1 2">
    <name type="scientific">Bilophila wadsworthia (strain 3_1_6)</name>
    <dbReference type="NCBI Taxonomy" id="563192"/>
    <lineage>
        <taxon>Bacteria</taxon>
        <taxon>Pseudomonadati</taxon>
        <taxon>Thermodesulfobacteriota</taxon>
        <taxon>Desulfovibrionia</taxon>
        <taxon>Desulfovibrionales</taxon>
        <taxon>Desulfovibrionaceae</taxon>
        <taxon>Bilophila</taxon>
    </lineage>
</organism>
<dbReference type="EMBL" id="ADCP02000001">
    <property type="protein sequence ID" value="EFV44061.1"/>
    <property type="molecule type" value="Genomic_DNA"/>
</dbReference>
<dbReference type="STRING" id="563192.HMPREF0179_02126"/>
<protein>
    <submittedName>
        <fullName evidence="1">Uncharacterized protein</fullName>
    </submittedName>
</protein>
<sequence>MAFSGKITAANHADLLAKVTNFITGDPGTPGRDWTVARQDSLTWGPATVFRNTGLSGSEEVYVGLCAATYTDGVKGGLVCKVYKAFDSAPGGTGFLDTAYGNGTGQNGTHAFLPCWNAAMNVWIWSNKARVVIVAECNGVYANAYLGQLRRFSLPSENPWPLACLTDGYTSLWQYTTWHDAITSTGSRDADLHRRNLAFVRRGSFPLATTFSYYHACHQICRPDGVWTSHFAICPTTSLLGSSSGYETDMKIDTQGTGIVFPEGTPRLLLPMYVIQLENTGDYTGASAIGEMYGVRWAPDSLAGIESDVDGYILFPDVNRVEWHSFMAIGDE</sequence>
<dbReference type="HOGENOM" id="CLU_838541_0_0_7"/>
<reference evidence="1 2" key="1">
    <citation type="submission" date="2010-10" db="EMBL/GenBank/DDBJ databases">
        <authorList>
            <consortium name="The Broad Institute Genome Sequencing Platform"/>
            <person name="Ward D."/>
            <person name="Earl A."/>
            <person name="Feldgarden M."/>
            <person name="Young S.K."/>
            <person name="Gargeya S."/>
            <person name="Zeng Q."/>
            <person name="Alvarado L."/>
            <person name="Berlin A."/>
            <person name="Bochicchio J."/>
            <person name="Chapman S.B."/>
            <person name="Chen Z."/>
            <person name="Freedman E."/>
            <person name="Gellesch M."/>
            <person name="Goldberg J."/>
            <person name="Griggs A."/>
            <person name="Gujja S."/>
            <person name="Heilman E."/>
            <person name="Heiman D."/>
            <person name="Howarth C."/>
            <person name="Mehta T."/>
            <person name="Neiman D."/>
            <person name="Pearson M."/>
            <person name="Roberts A."/>
            <person name="Saif S."/>
            <person name="Shea T."/>
            <person name="Shenoy N."/>
            <person name="Sisk P."/>
            <person name="Stolte C."/>
            <person name="Sykes S."/>
            <person name="White J."/>
            <person name="Yandava C."/>
            <person name="Allen-Vercoe E."/>
            <person name="Sibley C."/>
            <person name="Ambrose C.E."/>
            <person name="Strauss J."/>
            <person name="Daigneault M."/>
            <person name="Haas B."/>
            <person name="Nusbaum C."/>
            <person name="Birren B."/>
        </authorList>
    </citation>
    <scope>NUCLEOTIDE SEQUENCE [LARGE SCALE GENOMIC DNA]</scope>
    <source>
        <strain evidence="1 2">3_1_6</strain>
    </source>
</reference>
<dbReference type="AlphaFoldDB" id="E5Y7G1"/>
<dbReference type="GeneID" id="78085266"/>
<proteinExistence type="predicted"/>
<accession>E5Y7G1</accession>
<dbReference type="Proteomes" id="UP000006034">
    <property type="component" value="Unassembled WGS sequence"/>
</dbReference>
<name>E5Y7G1_BILW3</name>
<gene>
    <name evidence="1" type="ORF">HMPREF0179_02126</name>
</gene>
<keyword evidence="2" id="KW-1185">Reference proteome</keyword>
<reference evidence="1 2" key="2">
    <citation type="submission" date="2013-04" db="EMBL/GenBank/DDBJ databases">
        <title>The Genome Sequence of Bilophila wadsworthia 3_1_6.</title>
        <authorList>
            <consortium name="The Broad Institute Genomics Platform"/>
            <person name="Earl A."/>
            <person name="Ward D."/>
            <person name="Feldgarden M."/>
            <person name="Gevers D."/>
            <person name="Sibley C."/>
            <person name="Strauss J."/>
            <person name="Allen-Vercoe E."/>
            <person name="Walker B."/>
            <person name="Young S."/>
            <person name="Zeng Q."/>
            <person name="Gargeya S."/>
            <person name="Fitzgerald M."/>
            <person name="Haas B."/>
            <person name="Abouelleil A."/>
            <person name="Allen A.W."/>
            <person name="Alvarado L."/>
            <person name="Arachchi H.M."/>
            <person name="Berlin A.M."/>
            <person name="Chapman S.B."/>
            <person name="Gainer-Dewar J."/>
            <person name="Goldberg J."/>
            <person name="Griggs A."/>
            <person name="Gujja S."/>
            <person name="Hansen M."/>
            <person name="Howarth C."/>
            <person name="Imamovic A."/>
            <person name="Ireland A."/>
            <person name="Larimer J."/>
            <person name="McCowan C."/>
            <person name="Murphy C."/>
            <person name="Pearson M."/>
            <person name="Poon T.W."/>
            <person name="Priest M."/>
            <person name="Roberts A."/>
            <person name="Saif S."/>
            <person name="Shea T."/>
            <person name="Sisk P."/>
            <person name="Sykes S."/>
            <person name="Wortman J."/>
            <person name="Nusbaum C."/>
            <person name="Birren B."/>
        </authorList>
    </citation>
    <scope>NUCLEOTIDE SEQUENCE [LARGE SCALE GENOMIC DNA]</scope>
    <source>
        <strain evidence="1 2">3_1_6</strain>
    </source>
</reference>